<accession>A0ACC6PL16</accession>
<proteinExistence type="predicted"/>
<evidence type="ECO:0000313" key="1">
    <source>
        <dbReference type="EMBL" id="MEJ8632087.1"/>
    </source>
</evidence>
<keyword evidence="1" id="KW-0436">Ligase</keyword>
<protein>
    <submittedName>
        <fullName evidence="1">ATP-dependent DNA ligase</fullName>
    </submittedName>
</protein>
<evidence type="ECO:0000313" key="2">
    <source>
        <dbReference type="Proteomes" id="UP001377168"/>
    </source>
</evidence>
<gene>
    <name evidence="1" type="ORF">WKI67_01080</name>
</gene>
<dbReference type="EMBL" id="JBBKAJ010000003">
    <property type="protein sequence ID" value="MEJ8632087.1"/>
    <property type="molecule type" value="Genomic_DNA"/>
</dbReference>
<reference evidence="1" key="1">
    <citation type="submission" date="2024-03" db="EMBL/GenBank/DDBJ databases">
        <title>Novel Streptomyces species of biotechnological and ecological value are a feature of Machair soil.</title>
        <authorList>
            <person name="Prole J.R."/>
            <person name="Goodfellow M."/>
            <person name="Allenby N."/>
            <person name="Ward A.C."/>
        </authorList>
    </citation>
    <scope>NUCLEOTIDE SEQUENCE</scope>
    <source>
        <strain evidence="1">MS2.AVA.5</strain>
    </source>
</reference>
<sequence>MAAQALARLPALGVLPGGMVFEPKYDGYRLLVFVHGGEVFLQSRNLRDLTGAFPEIAEAAAALGEDVVLDGEVVIHTGGRLNFSALQHRLNRRPATAARLAVEQPAHFIAFDLLEHQGTNMMTWPYAERRAVLESFFQGHGLHSPWQLTPATTDRDLAEQWLTEWGGLGVEGVVAKGSEQPYLAGQRRWFKIRARDTAEAIVGAVTGPVSSPNTLLLGRYTRAGRLRLVARTTPLPLALRNEIGPLLTPAGPSHPWWSMRLTVTWGNRELLAFTCVKPELVVEFLADTAIDSGRWRHPVRTQRPRTDLGPADITPSD</sequence>
<organism evidence="1 2">
    <name type="scientific">Streptomyces achmelvichensis</name>
    <dbReference type="NCBI Taxonomy" id="3134111"/>
    <lineage>
        <taxon>Bacteria</taxon>
        <taxon>Bacillati</taxon>
        <taxon>Actinomycetota</taxon>
        <taxon>Actinomycetes</taxon>
        <taxon>Kitasatosporales</taxon>
        <taxon>Streptomycetaceae</taxon>
        <taxon>Streptomyces</taxon>
    </lineage>
</organism>
<keyword evidence="2" id="KW-1185">Reference proteome</keyword>
<dbReference type="Proteomes" id="UP001377168">
    <property type="component" value="Unassembled WGS sequence"/>
</dbReference>
<comment type="caution">
    <text evidence="1">The sequence shown here is derived from an EMBL/GenBank/DDBJ whole genome shotgun (WGS) entry which is preliminary data.</text>
</comment>
<name>A0ACC6PL16_9ACTN</name>